<accession>Q6LSJ1</accession>
<dbReference type="eggNOG" id="ENOG502ZPY5">
    <property type="taxonomic scope" value="Bacteria"/>
</dbReference>
<organism evidence="1 2">
    <name type="scientific">Photobacterium profundum (strain SS9)</name>
    <dbReference type="NCBI Taxonomy" id="298386"/>
    <lineage>
        <taxon>Bacteria</taxon>
        <taxon>Pseudomonadati</taxon>
        <taxon>Pseudomonadota</taxon>
        <taxon>Gammaproteobacteria</taxon>
        <taxon>Vibrionales</taxon>
        <taxon>Vibrionaceae</taxon>
        <taxon>Photobacterium</taxon>
    </lineage>
</organism>
<dbReference type="HOGENOM" id="CLU_2288931_0_0_6"/>
<dbReference type="EMBL" id="CR378667">
    <property type="protein sequence ID" value="CAG19735.1"/>
    <property type="molecule type" value="Genomic_DNA"/>
</dbReference>
<keyword evidence="2" id="KW-1185">Reference proteome</keyword>
<dbReference type="Proteomes" id="UP000000593">
    <property type="component" value="Chromosome 1"/>
</dbReference>
<protein>
    <submittedName>
        <fullName evidence="1">Uncharacterized protein</fullName>
    </submittedName>
</protein>
<evidence type="ECO:0000313" key="2">
    <source>
        <dbReference type="Proteomes" id="UP000000593"/>
    </source>
</evidence>
<gene>
    <name evidence="1" type="ordered locus">PBPRA1324</name>
</gene>
<reference evidence="2" key="1">
    <citation type="journal article" date="2005" name="Science">
        <title>Life at depth: Photobacterium profundum genome sequence and expression analysis.</title>
        <authorList>
            <person name="Vezzi A."/>
            <person name="Campanaro S."/>
            <person name="D'Angelo M."/>
            <person name="Simonato F."/>
            <person name="Vitulo N."/>
            <person name="Lauro F.M."/>
            <person name="Cestaro A."/>
            <person name="Malacrida G."/>
            <person name="Simionati B."/>
            <person name="Cannata N."/>
            <person name="Romualdi C."/>
            <person name="Bartlett D.H."/>
            <person name="Valle G."/>
        </authorList>
    </citation>
    <scope>NUCLEOTIDE SEQUENCE [LARGE SCALE GENOMIC DNA]</scope>
    <source>
        <strain evidence="2">ATCC BAA-1253 / SS9</strain>
    </source>
</reference>
<name>Q6LSJ1_PHOPR</name>
<dbReference type="STRING" id="298386.PBPRA1324"/>
<evidence type="ECO:0000313" key="1">
    <source>
        <dbReference type="EMBL" id="CAG19735.1"/>
    </source>
</evidence>
<proteinExistence type="predicted"/>
<sequence length="101" mass="11827">MCRYLCLEPYQIDLFDNSNVDFVGKLHVVIVVIQPNNKDEQRVPANIMVAIPFSNWKGYHVWLSLEELLDMYESEELYESDMAWPTLRIALDEEETKTSGE</sequence>
<dbReference type="AlphaFoldDB" id="Q6LSJ1"/>
<dbReference type="KEGG" id="ppr:PBPRA1324"/>